<evidence type="ECO:0000313" key="4">
    <source>
        <dbReference type="EMBL" id="MVO18638.1"/>
    </source>
</evidence>
<evidence type="ECO:0000256" key="3">
    <source>
        <dbReference type="SAM" id="SignalP"/>
    </source>
</evidence>
<keyword evidence="5" id="KW-1185">Reference proteome</keyword>
<gene>
    <name evidence="4" type="ORF">GO984_22780</name>
</gene>
<protein>
    <submittedName>
        <fullName evidence="4">Efflux RND transporter periplasmic adaptor subunit</fullName>
    </submittedName>
</protein>
<dbReference type="AlphaFoldDB" id="A0A6L6WN16"/>
<accession>A0A6L6WN16</accession>
<keyword evidence="3" id="KW-0732">Signal</keyword>
<feature type="coiled-coil region" evidence="2">
    <location>
        <begin position="82"/>
        <end position="109"/>
    </location>
</feature>
<evidence type="ECO:0000313" key="5">
    <source>
        <dbReference type="Proteomes" id="UP000478892"/>
    </source>
</evidence>
<dbReference type="Proteomes" id="UP000478892">
    <property type="component" value="Unassembled WGS sequence"/>
</dbReference>
<evidence type="ECO:0000256" key="2">
    <source>
        <dbReference type="SAM" id="Coils"/>
    </source>
</evidence>
<sequence>MRLMTPLSAVLAATLMAVPLMSVAEALPKPVKLMTTETGKAHLERQFFGQVAAKQTVDLAFQVSGQILKFPVAEGIIVPTGALIAELDLEQFELKLEQARLQKEQADRTVTRMAKLEGTVSKVASDDAITQAGLAAIAVRDAEYALRQATMRAPFDALVSSREVALFTTVNAGTPIVRMHDMSELHIEVDVPEILFQKSEEGDVLAITASFPGRDDEFPLQILEFDAEASNVGQTYKVTFLFEPPKDMQVFPGASTTVKVVADAGEDIISLPATALVSNPSGQVGAMVFSPKGADEGRVTWTPVDIEPTQFGDFRVLSGLQGGEEIVLTGGGALTDGQSVRRFTGFAN</sequence>
<feature type="chain" id="PRO_5027018385" evidence="3">
    <location>
        <begin position="27"/>
        <end position="348"/>
    </location>
</feature>
<dbReference type="Gene3D" id="2.40.30.170">
    <property type="match status" value="1"/>
</dbReference>
<keyword evidence="2" id="KW-0175">Coiled coil</keyword>
<dbReference type="EMBL" id="WQLV01000027">
    <property type="protein sequence ID" value="MVO18638.1"/>
    <property type="molecule type" value="Genomic_DNA"/>
</dbReference>
<dbReference type="Gene3D" id="1.10.287.470">
    <property type="entry name" value="Helix hairpin bin"/>
    <property type="match status" value="1"/>
</dbReference>
<reference evidence="4 5" key="1">
    <citation type="submission" date="2019-12" db="EMBL/GenBank/DDBJ databases">
        <authorList>
            <person name="Zhang Y.-J."/>
        </authorList>
    </citation>
    <scope>NUCLEOTIDE SEQUENCE [LARGE SCALE GENOMIC DNA]</scope>
    <source>
        <strain evidence="4 5">CY05</strain>
    </source>
</reference>
<evidence type="ECO:0000256" key="1">
    <source>
        <dbReference type="ARBA" id="ARBA00009477"/>
    </source>
</evidence>
<dbReference type="GO" id="GO:1990281">
    <property type="term" value="C:efflux pump complex"/>
    <property type="evidence" value="ECO:0007669"/>
    <property type="project" value="TreeGrafter"/>
</dbReference>
<dbReference type="SUPFAM" id="SSF111369">
    <property type="entry name" value="HlyD-like secretion proteins"/>
    <property type="match status" value="1"/>
</dbReference>
<dbReference type="GO" id="GO:0015562">
    <property type="term" value="F:efflux transmembrane transporter activity"/>
    <property type="evidence" value="ECO:0007669"/>
    <property type="project" value="TreeGrafter"/>
</dbReference>
<feature type="signal peptide" evidence="3">
    <location>
        <begin position="1"/>
        <end position="26"/>
    </location>
</feature>
<dbReference type="Gene3D" id="2.40.420.20">
    <property type="match status" value="1"/>
</dbReference>
<comment type="similarity">
    <text evidence="1">Belongs to the membrane fusion protein (MFP) (TC 8.A.1) family.</text>
</comment>
<dbReference type="RefSeq" id="WP_157024841.1">
    <property type="nucleotide sequence ID" value="NZ_WQLV01000027.1"/>
</dbReference>
<dbReference type="PANTHER" id="PTHR30469">
    <property type="entry name" value="MULTIDRUG RESISTANCE PROTEIN MDTA"/>
    <property type="match status" value="1"/>
</dbReference>
<proteinExistence type="inferred from homology"/>
<dbReference type="NCBIfam" id="TIGR01730">
    <property type="entry name" value="RND_mfp"/>
    <property type="match status" value="1"/>
</dbReference>
<organism evidence="4 5">
    <name type="scientific">Parasedimentitalea huanghaiensis</name>
    <dbReference type="NCBI Taxonomy" id="2682100"/>
    <lineage>
        <taxon>Bacteria</taxon>
        <taxon>Pseudomonadati</taxon>
        <taxon>Pseudomonadota</taxon>
        <taxon>Alphaproteobacteria</taxon>
        <taxon>Rhodobacterales</taxon>
        <taxon>Paracoccaceae</taxon>
        <taxon>Parasedimentitalea</taxon>
    </lineage>
</organism>
<dbReference type="InterPro" id="IPR006143">
    <property type="entry name" value="RND_pump_MFP"/>
</dbReference>
<name>A0A6L6WN16_9RHOB</name>
<dbReference type="PANTHER" id="PTHR30469:SF20">
    <property type="entry name" value="EFFLUX RND TRANSPORTER PERIPLASMIC ADAPTOR SUBUNIT"/>
    <property type="match status" value="1"/>
</dbReference>
<dbReference type="Gene3D" id="2.40.50.100">
    <property type="match status" value="1"/>
</dbReference>
<comment type="caution">
    <text evidence="4">The sequence shown here is derived from an EMBL/GenBank/DDBJ whole genome shotgun (WGS) entry which is preliminary data.</text>
</comment>